<feature type="compositionally biased region" description="Low complexity" evidence="3">
    <location>
        <begin position="105"/>
        <end position="118"/>
    </location>
</feature>
<dbReference type="PROSITE" id="PS50961">
    <property type="entry name" value="HTH_LA"/>
    <property type="match status" value="1"/>
</dbReference>
<dbReference type="SUPFAM" id="SSF46785">
    <property type="entry name" value="Winged helix' DNA-binding domain"/>
    <property type="match status" value="1"/>
</dbReference>
<keyword evidence="1 2" id="KW-0694">RNA-binding</keyword>
<accession>A0A7J7NUJ5</accession>
<feature type="domain" description="HTH La-type RNA-binding" evidence="4">
    <location>
        <begin position="348"/>
        <end position="397"/>
    </location>
</feature>
<dbReference type="AlphaFoldDB" id="A0A7J7NUJ5"/>
<sequence length="397" mass="42634">MADDSVSNSLSSSPKKTISSSSSSSLTSPWSHVVRGESEALVSAAPSSPSPTVVVDEAPQSDTTNVARAKKAAWNKPSNGGGGRGDVEIIGGGSIMGAVSWPALSESAKNSPKSSANSLKDLSEGSISVPQGPLIEPSPKKLANSNANTNPNSNSNNLLFNRQKSMKRNGGGGGGPGSNSGGHIQPHQPPPSPPPPLPLVETSTPPNEFSPRDPAQQNNNWENGRRGGFVGNGQPNQQRPFRRSNSGPHQRGNHGGRRDQNLEWNPHRSFNGRDYQMQQQQGAHRNFMGPLSPGTAPFINSPYIRPFGNPMPFPEMAPPLYYVHGPPPESIRGVPFVPAPFGMFLQVPSPEAQVHTMIMKQIDYYFSTENLVRDIYLRRNMDEEGWVPVSLIAGFSR</sequence>
<dbReference type="CDD" id="cd07323">
    <property type="entry name" value="LAM"/>
    <property type="match status" value="1"/>
</dbReference>
<evidence type="ECO:0000256" key="3">
    <source>
        <dbReference type="SAM" id="MobiDB-lite"/>
    </source>
</evidence>
<dbReference type="EMBL" id="JACGCM010000560">
    <property type="protein sequence ID" value="KAF6170861.1"/>
    <property type="molecule type" value="Genomic_DNA"/>
</dbReference>
<gene>
    <name evidence="5" type="ORF">GIB67_015813</name>
</gene>
<comment type="caution">
    <text evidence="5">The sequence shown here is derived from an EMBL/GenBank/DDBJ whole genome shotgun (WGS) entry which is preliminary data.</text>
</comment>
<protein>
    <recommendedName>
        <fullName evidence="4">HTH La-type RNA-binding domain-containing protein</fullName>
    </recommendedName>
</protein>
<feature type="compositionally biased region" description="Gly residues" evidence="3">
    <location>
        <begin position="79"/>
        <end position="91"/>
    </location>
</feature>
<proteinExistence type="predicted"/>
<feature type="region of interest" description="Disordered" evidence="3">
    <location>
        <begin position="104"/>
        <end position="270"/>
    </location>
</feature>
<reference evidence="5 6" key="1">
    <citation type="journal article" date="2020" name="IScience">
        <title>Genome Sequencing of the Endangered Kingdonia uniflora (Circaeasteraceae, Ranunculales) Reveals Potential Mechanisms of Evolutionary Specialization.</title>
        <authorList>
            <person name="Sun Y."/>
            <person name="Deng T."/>
            <person name="Zhang A."/>
            <person name="Moore M.J."/>
            <person name="Landis J.B."/>
            <person name="Lin N."/>
            <person name="Zhang H."/>
            <person name="Zhang X."/>
            <person name="Huang J."/>
            <person name="Zhang X."/>
            <person name="Sun H."/>
            <person name="Wang H."/>
        </authorList>
    </citation>
    <scope>NUCLEOTIDE SEQUENCE [LARGE SCALE GENOMIC DNA]</scope>
    <source>
        <strain evidence="5">TB1705</strain>
        <tissue evidence="5">Leaf</tissue>
    </source>
</reference>
<evidence type="ECO:0000256" key="1">
    <source>
        <dbReference type="ARBA" id="ARBA00022884"/>
    </source>
</evidence>
<dbReference type="GO" id="GO:0003723">
    <property type="term" value="F:RNA binding"/>
    <property type="evidence" value="ECO:0007669"/>
    <property type="project" value="UniProtKB-UniRule"/>
</dbReference>
<name>A0A7J7NUJ5_9MAGN</name>
<feature type="region of interest" description="Disordered" evidence="3">
    <location>
        <begin position="1"/>
        <end position="91"/>
    </location>
</feature>
<feature type="compositionally biased region" description="Polar residues" evidence="3">
    <location>
        <begin position="233"/>
        <end position="248"/>
    </location>
</feature>
<feature type="compositionally biased region" description="Low complexity" evidence="3">
    <location>
        <begin position="40"/>
        <end position="55"/>
    </location>
</feature>
<organism evidence="5 6">
    <name type="scientific">Kingdonia uniflora</name>
    <dbReference type="NCBI Taxonomy" id="39325"/>
    <lineage>
        <taxon>Eukaryota</taxon>
        <taxon>Viridiplantae</taxon>
        <taxon>Streptophyta</taxon>
        <taxon>Embryophyta</taxon>
        <taxon>Tracheophyta</taxon>
        <taxon>Spermatophyta</taxon>
        <taxon>Magnoliopsida</taxon>
        <taxon>Ranunculales</taxon>
        <taxon>Circaeasteraceae</taxon>
        <taxon>Kingdonia</taxon>
    </lineage>
</organism>
<dbReference type="PANTHER" id="PTHR22792:SF168">
    <property type="entry name" value="LA-TYPE HTH DOMAIN, WINGED HELIX-LIKE DNA-BINDING DOMAIN SUPERFAMILY"/>
    <property type="match status" value="1"/>
</dbReference>
<feature type="compositionally biased region" description="Pro residues" evidence="3">
    <location>
        <begin position="187"/>
        <end position="198"/>
    </location>
</feature>
<feature type="compositionally biased region" description="Low complexity" evidence="3">
    <location>
        <begin position="142"/>
        <end position="161"/>
    </location>
</feature>
<dbReference type="InterPro" id="IPR036388">
    <property type="entry name" value="WH-like_DNA-bd_sf"/>
</dbReference>
<dbReference type="Pfam" id="PF05383">
    <property type="entry name" value="La"/>
    <property type="match status" value="1"/>
</dbReference>
<feature type="compositionally biased region" description="Gly residues" evidence="3">
    <location>
        <begin position="169"/>
        <end position="180"/>
    </location>
</feature>
<evidence type="ECO:0000313" key="5">
    <source>
        <dbReference type="EMBL" id="KAF6170861.1"/>
    </source>
</evidence>
<feature type="compositionally biased region" description="Low complexity" evidence="3">
    <location>
        <begin position="1"/>
        <end position="31"/>
    </location>
</feature>
<keyword evidence="6" id="KW-1185">Reference proteome</keyword>
<dbReference type="InterPro" id="IPR045180">
    <property type="entry name" value="La_dom_prot"/>
</dbReference>
<evidence type="ECO:0000313" key="6">
    <source>
        <dbReference type="Proteomes" id="UP000541444"/>
    </source>
</evidence>
<dbReference type="Proteomes" id="UP000541444">
    <property type="component" value="Unassembled WGS sequence"/>
</dbReference>
<evidence type="ECO:0000259" key="4">
    <source>
        <dbReference type="PROSITE" id="PS50961"/>
    </source>
</evidence>
<dbReference type="InterPro" id="IPR036390">
    <property type="entry name" value="WH_DNA-bd_sf"/>
</dbReference>
<dbReference type="Gene3D" id="1.10.10.10">
    <property type="entry name" value="Winged helix-like DNA-binding domain superfamily/Winged helix DNA-binding domain"/>
    <property type="match status" value="1"/>
</dbReference>
<dbReference type="PANTHER" id="PTHR22792">
    <property type="entry name" value="LUPUS LA PROTEIN-RELATED"/>
    <property type="match status" value="1"/>
</dbReference>
<evidence type="ECO:0000256" key="2">
    <source>
        <dbReference type="PROSITE-ProRule" id="PRU00332"/>
    </source>
</evidence>
<feature type="non-terminal residue" evidence="5">
    <location>
        <position position="1"/>
    </location>
</feature>
<dbReference type="InterPro" id="IPR006630">
    <property type="entry name" value="La_HTH"/>
</dbReference>
<dbReference type="OrthoDB" id="340227at2759"/>
<dbReference type="SMART" id="SM00715">
    <property type="entry name" value="LA"/>
    <property type="match status" value="1"/>
</dbReference>